<accession>A0ABS6T8U5</accession>
<dbReference type="Proteomes" id="UP000774130">
    <property type="component" value="Unassembled WGS sequence"/>
</dbReference>
<evidence type="ECO:0000313" key="3">
    <source>
        <dbReference type="Proteomes" id="UP000774130"/>
    </source>
</evidence>
<reference evidence="2 3" key="1">
    <citation type="submission" date="2021-06" db="EMBL/GenBank/DDBJ databases">
        <title>Enterococcus alishanensis sp. nov., a novel lactic acid bacterium isolated from fresh coffee beans.</title>
        <authorList>
            <person name="Chen Y.-S."/>
        </authorList>
    </citation>
    <scope>NUCLEOTIDE SEQUENCE [LARGE SCALE GENOMIC DNA]</scope>
    <source>
        <strain evidence="2 3">ALS3</strain>
    </source>
</reference>
<feature type="transmembrane region" description="Helical" evidence="1">
    <location>
        <begin position="149"/>
        <end position="178"/>
    </location>
</feature>
<evidence type="ECO:0000256" key="1">
    <source>
        <dbReference type="SAM" id="Phobius"/>
    </source>
</evidence>
<keyword evidence="1" id="KW-0472">Membrane</keyword>
<protein>
    <submittedName>
        <fullName evidence="2">DUF975 family protein</fullName>
    </submittedName>
</protein>
<dbReference type="PANTHER" id="PTHR40076">
    <property type="entry name" value="MEMBRANE PROTEIN-RELATED"/>
    <property type="match status" value="1"/>
</dbReference>
<feature type="transmembrane region" description="Helical" evidence="1">
    <location>
        <begin position="106"/>
        <end position="129"/>
    </location>
</feature>
<proteinExistence type="predicted"/>
<dbReference type="RefSeq" id="WP_218324391.1">
    <property type="nucleotide sequence ID" value="NZ_JAHUZB010000001.1"/>
</dbReference>
<keyword evidence="1" id="KW-1133">Transmembrane helix</keyword>
<dbReference type="PANTHER" id="PTHR40076:SF1">
    <property type="entry name" value="MEMBRANE PROTEIN"/>
    <property type="match status" value="1"/>
</dbReference>
<keyword evidence="3" id="KW-1185">Reference proteome</keyword>
<evidence type="ECO:0000313" key="2">
    <source>
        <dbReference type="EMBL" id="MBV7389326.1"/>
    </source>
</evidence>
<organism evidence="2 3">
    <name type="scientific">Enterococcus alishanensis</name>
    <dbReference type="NCBI Taxonomy" id="1303817"/>
    <lineage>
        <taxon>Bacteria</taxon>
        <taxon>Bacillati</taxon>
        <taxon>Bacillota</taxon>
        <taxon>Bacilli</taxon>
        <taxon>Lactobacillales</taxon>
        <taxon>Enterococcaceae</taxon>
        <taxon>Enterococcus</taxon>
    </lineage>
</organism>
<dbReference type="InterPro" id="IPR010380">
    <property type="entry name" value="DUF975"/>
</dbReference>
<feature type="transmembrane region" description="Helical" evidence="1">
    <location>
        <begin position="205"/>
        <end position="234"/>
    </location>
</feature>
<dbReference type="Pfam" id="PF06161">
    <property type="entry name" value="DUF975"/>
    <property type="match status" value="1"/>
</dbReference>
<sequence>MTISNFKETAKNRLQGQWLKMAAFIFLIAILTTVVQQVSTVFNSESARSLAAFILLCTIGFAFSYAQNFLGLYVARGGKADISMLFVVFQKPYYSKMLFVHLISQIVQYVIGLVIFIPILLSSGMAVYLNMLFGSRVTQYTVDSVMSLGFASLAVILLLLYLVIGVVISVLFNFAVWVSFDYPELSLKECFARAWYLMKDRWGKYILLQLSFIGWFILGFIALFVGVFFAAAYAQTASAAFYDQAVKEKLL</sequence>
<feature type="transmembrane region" description="Helical" evidence="1">
    <location>
        <begin position="50"/>
        <end position="75"/>
    </location>
</feature>
<dbReference type="EMBL" id="JAHUZB010000001">
    <property type="protein sequence ID" value="MBV7389326.1"/>
    <property type="molecule type" value="Genomic_DNA"/>
</dbReference>
<name>A0ABS6T8U5_9ENTE</name>
<keyword evidence="1" id="KW-0812">Transmembrane</keyword>
<comment type="caution">
    <text evidence="2">The sequence shown here is derived from an EMBL/GenBank/DDBJ whole genome shotgun (WGS) entry which is preliminary data.</text>
</comment>
<feature type="transmembrane region" description="Helical" evidence="1">
    <location>
        <begin position="21"/>
        <end position="38"/>
    </location>
</feature>
<gene>
    <name evidence="2" type="ORF">KUA55_01425</name>
</gene>